<dbReference type="OrthoDB" id="3270746at2759"/>
<dbReference type="Proteomes" id="UP000007148">
    <property type="component" value="Unassembled WGS sequence"/>
</dbReference>
<sequence>MAAYPREVPSGTAIPAWAFLNITVLDRFTAGAAQALVGQPDLTIGTPQSTISSSQTTSSGSPTTQPSSSSSTESSTPTSSQPQPSSKDDTPAIVGGVVGGVVGLGLIVCLFIFLMKHNQTIKAKKRAPSAEFTKMMPPGSPVPANFDTAAVGFRSGTTSPLMGHGLNDSSGSGYPMGNVYHSNTTVGASLGGSPWSPPPVGHTPAPNAAPYPNVFTPAPQSVSPRLNHLNYTPPPGSMMSGVSSPYPNSLAGSASHGQPFQIPYGGNGPHGAGVAPEM</sequence>
<organism evidence="3 4">
    <name type="scientific">Serendipita indica (strain DSM 11827)</name>
    <name type="common">Root endophyte fungus</name>
    <name type="synonym">Piriformospora indica</name>
    <dbReference type="NCBI Taxonomy" id="1109443"/>
    <lineage>
        <taxon>Eukaryota</taxon>
        <taxon>Fungi</taxon>
        <taxon>Dikarya</taxon>
        <taxon>Basidiomycota</taxon>
        <taxon>Agaricomycotina</taxon>
        <taxon>Agaricomycetes</taxon>
        <taxon>Sebacinales</taxon>
        <taxon>Serendipitaceae</taxon>
        <taxon>Serendipita</taxon>
    </lineage>
</organism>
<accession>G4TFD6</accession>
<gene>
    <name evidence="3" type="ORF">PIIN_03978</name>
</gene>
<feature type="region of interest" description="Disordered" evidence="1">
    <location>
        <begin position="251"/>
        <end position="278"/>
    </location>
</feature>
<proteinExistence type="predicted"/>
<dbReference type="HOGENOM" id="CLU_1058317_0_0_1"/>
<evidence type="ECO:0000313" key="4">
    <source>
        <dbReference type="Proteomes" id="UP000007148"/>
    </source>
</evidence>
<keyword evidence="2" id="KW-0472">Membrane</keyword>
<keyword evidence="2" id="KW-1133">Transmembrane helix</keyword>
<feature type="region of interest" description="Disordered" evidence="1">
    <location>
        <begin position="43"/>
        <end position="91"/>
    </location>
</feature>
<dbReference type="AlphaFoldDB" id="G4TFD6"/>
<protein>
    <submittedName>
        <fullName evidence="3">Uncharacterized protein</fullName>
    </submittedName>
</protein>
<feature type="transmembrane region" description="Helical" evidence="2">
    <location>
        <begin position="92"/>
        <end position="115"/>
    </location>
</feature>
<feature type="compositionally biased region" description="Low complexity" evidence="1">
    <location>
        <begin position="43"/>
        <end position="85"/>
    </location>
</feature>
<name>G4TFD6_SERID</name>
<evidence type="ECO:0000256" key="1">
    <source>
        <dbReference type="SAM" id="MobiDB-lite"/>
    </source>
</evidence>
<evidence type="ECO:0000256" key="2">
    <source>
        <dbReference type="SAM" id="Phobius"/>
    </source>
</evidence>
<keyword evidence="4" id="KW-1185">Reference proteome</keyword>
<reference evidence="3 4" key="1">
    <citation type="journal article" date="2011" name="PLoS Pathog.">
        <title>Endophytic Life Strategies Decoded by Genome and Transcriptome Analyses of the Mutualistic Root Symbiont Piriformospora indica.</title>
        <authorList>
            <person name="Zuccaro A."/>
            <person name="Lahrmann U."/>
            <person name="Guldener U."/>
            <person name="Langen G."/>
            <person name="Pfiffi S."/>
            <person name="Biedenkopf D."/>
            <person name="Wong P."/>
            <person name="Samans B."/>
            <person name="Grimm C."/>
            <person name="Basiewicz M."/>
            <person name="Murat C."/>
            <person name="Martin F."/>
            <person name="Kogel K.H."/>
        </authorList>
    </citation>
    <scope>NUCLEOTIDE SEQUENCE [LARGE SCALE GENOMIC DNA]</scope>
    <source>
        <strain evidence="3 4">DSM 11827</strain>
    </source>
</reference>
<keyword evidence="2" id="KW-0812">Transmembrane</keyword>
<dbReference type="InParanoid" id="G4TFD6"/>
<evidence type="ECO:0000313" key="3">
    <source>
        <dbReference type="EMBL" id="CCA70038.1"/>
    </source>
</evidence>
<comment type="caution">
    <text evidence="3">The sequence shown here is derived from an EMBL/GenBank/DDBJ whole genome shotgun (WGS) entry which is preliminary data.</text>
</comment>
<dbReference type="EMBL" id="CAFZ01000070">
    <property type="protein sequence ID" value="CCA70038.1"/>
    <property type="molecule type" value="Genomic_DNA"/>
</dbReference>